<dbReference type="PANTHER" id="PTHR47784">
    <property type="entry name" value="STEROL UPTAKE CONTROL PROTEIN 2"/>
    <property type="match status" value="1"/>
</dbReference>
<dbReference type="Pfam" id="PF11951">
    <property type="entry name" value="Fungal_trans_2"/>
    <property type="match status" value="1"/>
</dbReference>
<evidence type="ECO:0000313" key="1">
    <source>
        <dbReference type="EMBL" id="KAB8076931.1"/>
    </source>
</evidence>
<name>A0A5N5X845_9EURO</name>
<dbReference type="PANTHER" id="PTHR47784:SF13">
    <property type="entry name" value="ZN(II)2CYS6 TRANSCRIPTION FACTOR (EUROFUNG)"/>
    <property type="match status" value="1"/>
</dbReference>
<organism evidence="1 2">
    <name type="scientific">Aspergillus leporis</name>
    <dbReference type="NCBI Taxonomy" id="41062"/>
    <lineage>
        <taxon>Eukaryota</taxon>
        <taxon>Fungi</taxon>
        <taxon>Dikarya</taxon>
        <taxon>Ascomycota</taxon>
        <taxon>Pezizomycotina</taxon>
        <taxon>Eurotiomycetes</taxon>
        <taxon>Eurotiomycetidae</taxon>
        <taxon>Eurotiales</taxon>
        <taxon>Aspergillaceae</taxon>
        <taxon>Aspergillus</taxon>
        <taxon>Aspergillus subgen. Circumdati</taxon>
    </lineage>
</organism>
<dbReference type="InterPro" id="IPR053157">
    <property type="entry name" value="Sterol_Uptake_Regulator"/>
</dbReference>
<dbReference type="Proteomes" id="UP000326565">
    <property type="component" value="Unassembled WGS sequence"/>
</dbReference>
<evidence type="ECO:0000313" key="2">
    <source>
        <dbReference type="Proteomes" id="UP000326565"/>
    </source>
</evidence>
<dbReference type="EMBL" id="ML732174">
    <property type="protein sequence ID" value="KAB8076931.1"/>
    <property type="molecule type" value="Genomic_DNA"/>
</dbReference>
<sequence>MPVWRIQRIPSGTGPCECKCQRIRRRISCPSCEILSRSMCSRIRLVYLLPLACLLPRSPSVESHHLASQYTDMMTTINPVSLPKELNIQELELMVQWCTATYRSISRNDAVEWIWHAVIPREAMHHPFLMHGILALSALHLAFTSGGATKESYLMTARSHRRQARMGLAKVEANLTESNSNAVFALFNILIVFAFALPLTENPPGDQNPLDELCEVFRLTRTSADTITTAINLVSEGAMKQLVEFDDKPPRMPDTSRLAIMSLSRMNASLGMQNPEHEKEVYDTAIQHLGASLDKLARGGEIMLVAFQWIFQIPPRFIDLLRERRPFALIVLAHYVVIIHSLRGHWWMGEWAARLISHIGQHLCAESKQSINWVLDATGYCIPPL</sequence>
<accession>A0A5N5X845</accession>
<protein>
    <recommendedName>
        <fullName evidence="3">Zn(II)2Cys6 transcription factor</fullName>
    </recommendedName>
</protein>
<evidence type="ECO:0008006" key="3">
    <source>
        <dbReference type="Google" id="ProtNLM"/>
    </source>
</evidence>
<gene>
    <name evidence="1" type="ORF">BDV29DRAFT_189035</name>
</gene>
<dbReference type="OrthoDB" id="4937900at2759"/>
<dbReference type="InterPro" id="IPR021858">
    <property type="entry name" value="Fun_TF"/>
</dbReference>
<dbReference type="AlphaFoldDB" id="A0A5N5X845"/>
<dbReference type="GO" id="GO:0001228">
    <property type="term" value="F:DNA-binding transcription activator activity, RNA polymerase II-specific"/>
    <property type="evidence" value="ECO:0007669"/>
    <property type="project" value="TreeGrafter"/>
</dbReference>
<reference evidence="1 2" key="1">
    <citation type="submission" date="2019-04" db="EMBL/GenBank/DDBJ databases">
        <title>Friends and foes A comparative genomics study of 23 Aspergillus species from section Flavi.</title>
        <authorList>
            <consortium name="DOE Joint Genome Institute"/>
            <person name="Kjaerbolling I."/>
            <person name="Vesth T."/>
            <person name="Frisvad J.C."/>
            <person name="Nybo J.L."/>
            <person name="Theobald S."/>
            <person name="Kildgaard S."/>
            <person name="Isbrandt T."/>
            <person name="Kuo A."/>
            <person name="Sato A."/>
            <person name="Lyhne E.K."/>
            <person name="Kogle M.E."/>
            <person name="Wiebenga A."/>
            <person name="Kun R.S."/>
            <person name="Lubbers R.J."/>
            <person name="Makela M.R."/>
            <person name="Barry K."/>
            <person name="Chovatia M."/>
            <person name="Clum A."/>
            <person name="Daum C."/>
            <person name="Haridas S."/>
            <person name="He G."/>
            <person name="LaButti K."/>
            <person name="Lipzen A."/>
            <person name="Mondo S."/>
            <person name="Riley R."/>
            <person name="Salamov A."/>
            <person name="Simmons B.A."/>
            <person name="Magnuson J.K."/>
            <person name="Henrissat B."/>
            <person name="Mortensen U.H."/>
            <person name="Larsen T.O."/>
            <person name="Devries R.P."/>
            <person name="Grigoriev I.V."/>
            <person name="Machida M."/>
            <person name="Baker S.E."/>
            <person name="Andersen M.R."/>
        </authorList>
    </citation>
    <scope>NUCLEOTIDE SEQUENCE [LARGE SCALE GENOMIC DNA]</scope>
    <source>
        <strain evidence="1 2">CBS 151.66</strain>
    </source>
</reference>
<keyword evidence="2" id="KW-1185">Reference proteome</keyword>
<proteinExistence type="predicted"/>